<keyword evidence="1" id="KW-0812">Transmembrane</keyword>
<feature type="transmembrane region" description="Helical" evidence="1">
    <location>
        <begin position="293"/>
        <end position="318"/>
    </location>
</feature>
<dbReference type="RefSeq" id="WP_272131786.1">
    <property type="nucleotide sequence ID" value="NZ_JAQLOI010000001.1"/>
</dbReference>
<reference evidence="2 3" key="1">
    <citation type="submission" date="2023-01" db="EMBL/GenBank/DDBJ databases">
        <title>Vibrio sp. KJ40-1 sp.nov, isolated from marine algae.</title>
        <authorList>
            <person name="Butt M."/>
            <person name="Kim J.M.J."/>
            <person name="Jeon C.O.C."/>
        </authorList>
    </citation>
    <scope>NUCLEOTIDE SEQUENCE [LARGE SCALE GENOMIC DNA]</scope>
    <source>
        <strain evidence="2 3">KJ40-1</strain>
    </source>
</reference>
<feature type="transmembrane region" description="Helical" evidence="1">
    <location>
        <begin position="268"/>
        <end position="287"/>
    </location>
</feature>
<feature type="transmembrane region" description="Helical" evidence="1">
    <location>
        <begin position="226"/>
        <end position="247"/>
    </location>
</feature>
<gene>
    <name evidence="2" type="ORF">PGX00_00150</name>
</gene>
<dbReference type="SUPFAM" id="SSF141571">
    <property type="entry name" value="Pentapeptide repeat-like"/>
    <property type="match status" value="1"/>
</dbReference>
<name>A0ABT4YL36_9VIBR</name>
<evidence type="ECO:0000313" key="3">
    <source>
        <dbReference type="Proteomes" id="UP001210678"/>
    </source>
</evidence>
<keyword evidence="1" id="KW-1133">Transmembrane helix</keyword>
<dbReference type="Gene3D" id="2.160.20.80">
    <property type="entry name" value="E3 ubiquitin-protein ligase SopA"/>
    <property type="match status" value="1"/>
</dbReference>
<dbReference type="Pfam" id="PF00805">
    <property type="entry name" value="Pentapeptide"/>
    <property type="match status" value="2"/>
</dbReference>
<keyword evidence="3" id="KW-1185">Reference proteome</keyword>
<sequence length="325" mass="37451">MQGKYTGLNFDYENFDRKFLDGIEFKNCTFRHCSFKGADLSHVIFTDCDLYCANFEGAVLYFTRVISCDGTKAIFKNAMLNGIRFKDTICTSIDFGDEAKLGYERKRINDEDIISSFYTVKRGDIIPDIHELESSQPGIRRMNSDHGYIFKRKEDDLNRTYKRKSEVYKSIYRVLMDNNYSGHATSYYYKHRKYLRMSKGRNISSFFEYVLSELIWGYGVKVKNPIISFLLNIFFFSLIYMVIPLINNQGVMLDGDLLSPLSCNSNGLVEYLNLVYISLLISCLSVFGDISLIGIAKVFVVIQLIFSVVSLGLTISVFTKKMSHF</sequence>
<accession>A0ABT4YL36</accession>
<comment type="caution">
    <text evidence="2">The sequence shown here is derived from an EMBL/GenBank/DDBJ whole genome shotgun (WGS) entry which is preliminary data.</text>
</comment>
<dbReference type="InterPro" id="IPR001646">
    <property type="entry name" value="5peptide_repeat"/>
</dbReference>
<evidence type="ECO:0000256" key="1">
    <source>
        <dbReference type="SAM" id="Phobius"/>
    </source>
</evidence>
<evidence type="ECO:0000313" key="2">
    <source>
        <dbReference type="EMBL" id="MDB1122247.1"/>
    </source>
</evidence>
<organism evidence="2 3">
    <name type="scientific">Vibrio algarum</name>
    <dbReference type="NCBI Taxonomy" id="3020714"/>
    <lineage>
        <taxon>Bacteria</taxon>
        <taxon>Pseudomonadati</taxon>
        <taxon>Pseudomonadota</taxon>
        <taxon>Gammaproteobacteria</taxon>
        <taxon>Vibrionales</taxon>
        <taxon>Vibrionaceae</taxon>
        <taxon>Vibrio</taxon>
    </lineage>
</organism>
<keyword evidence="1" id="KW-0472">Membrane</keyword>
<proteinExistence type="predicted"/>
<dbReference type="Proteomes" id="UP001210678">
    <property type="component" value="Unassembled WGS sequence"/>
</dbReference>
<protein>
    <submittedName>
        <fullName evidence="2">Pentapeptide repeat-containing protein</fullName>
    </submittedName>
</protein>
<dbReference type="EMBL" id="JAQLOI010000001">
    <property type="protein sequence ID" value="MDB1122247.1"/>
    <property type="molecule type" value="Genomic_DNA"/>
</dbReference>